<dbReference type="Pfam" id="PF12796">
    <property type="entry name" value="Ank_2"/>
    <property type="match status" value="1"/>
</dbReference>
<evidence type="ECO:0000313" key="21">
    <source>
        <dbReference type="Proteomes" id="UP000694569"/>
    </source>
</evidence>
<evidence type="ECO:0000256" key="3">
    <source>
        <dbReference type="ARBA" id="ARBA00022475"/>
    </source>
</evidence>
<proteinExistence type="predicted"/>
<dbReference type="GO" id="GO:0051480">
    <property type="term" value="P:regulation of cytosolic calcium ion concentration"/>
    <property type="evidence" value="ECO:0007669"/>
    <property type="project" value="TreeGrafter"/>
</dbReference>
<feature type="transmembrane region" description="Helical" evidence="18">
    <location>
        <begin position="363"/>
        <end position="382"/>
    </location>
</feature>
<evidence type="ECO:0000259" key="19">
    <source>
        <dbReference type="SMART" id="SM01420"/>
    </source>
</evidence>
<evidence type="ECO:0000256" key="12">
    <source>
        <dbReference type="ARBA" id="ARBA00023136"/>
    </source>
</evidence>
<keyword evidence="8" id="KW-0106">Calcium</keyword>
<dbReference type="SMART" id="SM00248">
    <property type="entry name" value="ANK"/>
    <property type="match status" value="2"/>
</dbReference>
<evidence type="ECO:0000256" key="13">
    <source>
        <dbReference type="ARBA" id="ARBA00023157"/>
    </source>
</evidence>
<evidence type="ECO:0000313" key="20">
    <source>
        <dbReference type="Ensembl" id="ENSLLEP00000019563.1"/>
    </source>
</evidence>
<dbReference type="GO" id="GO:0070679">
    <property type="term" value="F:inositol 1,4,5 trisphosphate binding"/>
    <property type="evidence" value="ECO:0007669"/>
    <property type="project" value="TreeGrafter"/>
</dbReference>
<evidence type="ECO:0000256" key="18">
    <source>
        <dbReference type="SAM" id="Phobius"/>
    </source>
</evidence>
<dbReference type="Proteomes" id="UP000694569">
    <property type="component" value="Unplaced"/>
</dbReference>
<protein>
    <submittedName>
        <fullName evidence="20">Transient receptor potential cation channel subfamily C member 5</fullName>
    </submittedName>
</protein>
<feature type="region of interest" description="Disordered" evidence="17">
    <location>
        <begin position="767"/>
        <end position="793"/>
    </location>
</feature>
<dbReference type="InterPro" id="IPR005461">
    <property type="entry name" value="TRPC5_channel"/>
</dbReference>
<keyword evidence="16" id="KW-0175">Coiled coil</keyword>
<feature type="transmembrane region" description="Helical" evidence="18">
    <location>
        <begin position="520"/>
        <end position="542"/>
    </location>
</feature>
<dbReference type="Pfam" id="PF00023">
    <property type="entry name" value="Ank"/>
    <property type="match status" value="1"/>
</dbReference>
<keyword evidence="11" id="KW-0406">Ion transport</keyword>
<evidence type="ECO:0000256" key="4">
    <source>
        <dbReference type="ARBA" id="ARBA00022568"/>
    </source>
</evidence>
<dbReference type="Pfam" id="PF00520">
    <property type="entry name" value="Ion_trans"/>
    <property type="match status" value="1"/>
</dbReference>
<feature type="transmembrane region" description="Helical" evidence="18">
    <location>
        <begin position="440"/>
        <end position="460"/>
    </location>
</feature>
<evidence type="ECO:0000256" key="7">
    <source>
        <dbReference type="ARBA" id="ARBA00022737"/>
    </source>
</evidence>
<feature type="transmembrane region" description="Helical" evidence="18">
    <location>
        <begin position="599"/>
        <end position="621"/>
    </location>
</feature>
<feature type="coiled-coil region" evidence="16">
    <location>
        <begin position="227"/>
        <end position="254"/>
    </location>
</feature>
<dbReference type="GeneTree" id="ENSGT01060000248594"/>
<keyword evidence="14" id="KW-0407">Ion channel</keyword>
<dbReference type="InterPro" id="IPR002153">
    <property type="entry name" value="TRPC_channel"/>
</dbReference>
<evidence type="ECO:0000256" key="10">
    <source>
        <dbReference type="ARBA" id="ARBA00023043"/>
    </source>
</evidence>
<dbReference type="SMART" id="SM01420">
    <property type="entry name" value="TRP_2"/>
    <property type="match status" value="1"/>
</dbReference>
<dbReference type="GO" id="GO:0034703">
    <property type="term" value="C:cation channel complex"/>
    <property type="evidence" value="ECO:0007669"/>
    <property type="project" value="TreeGrafter"/>
</dbReference>
<sequence>MAQLYYKKVNYSPYRDRIPLQIVRAEAELSLEEKAFLIAVEKGDYASVKTALEEAEIYYNININCMDPLGRSALLIAIENENLEIMELLLSHNVYVGDALLYAIRKEVVGAVELLLSYRRPSGEKQVPTLMMDTQFSEFTPDITPIMLAAHTNNYEIIKLLVQRRVTIPRPHQIRCNCVECVSSSEVDSLRHSRSRLNIYKALASPSLIALSSEDPILTAFRLGWELKELSKVENEFKAEYEELSQQCKRFAKDLLDQARSSRELEIILNHRDDQSEELDPQKCHDLAKLKVAIKYHQKEFVAQPNCQQLLATLWYDGFPGWRRKHWAVKLVTCITIGLLFPVLSMAYLIAPKSRLGLFIKKPFIKFICHTASYLTFLFLLLLASQHIVRTDLHMQGPPPTVVEWMILPWVLGFIWGEIKEMWDGGFNEYVHDWWNLMDFAMNSLYLATISLKIVAYVKYNGSRPREEWDMWHPTLIAEALFAISNILSSLRLISLFTANSHLGPLQISLGRMLLDILKFLFIYCLVLLAFANGLNQLYFYYETSASEEPNNCKGIRCEKQNNAFSTLFETLQSLFWSVFGLLNLYVTNVKARHEFTEFVGATMFGTYNVISLVVLLNMLIAMMNNSYQLIADHADIEWKFARTKLWMSYFDEGGTLPPPFNIVASPKSIWYLCKWIHSQLCPGKSCEDIQKQHENLKTFTERHADNLIQNQHYQEVIRNLVKRYVAAMIRNSKTNEGLTEENFKELKQDISSFRYEVLDLLGNRKPQRRSYSTSSTEVSQKDEAAEERGKSKSVSFNIANKKKNFNVSALIKTMSGIEMIEDAPKSNGISKRSFIRNGNKLQRLSSSKKESFKRLGLLFTKMNGHMPEPASEPVYTISDGIIQPHSMWQDKHTNIDRETECSRSEINLNEFIPARLVHLM</sequence>
<keyword evidence="6 18" id="KW-0812">Transmembrane</keyword>
<evidence type="ECO:0000256" key="15">
    <source>
        <dbReference type="ARBA" id="ARBA00036634"/>
    </source>
</evidence>
<dbReference type="GO" id="GO:0015279">
    <property type="term" value="F:store-operated calcium channel activity"/>
    <property type="evidence" value="ECO:0007669"/>
    <property type="project" value="TreeGrafter"/>
</dbReference>
<keyword evidence="4" id="KW-0109">Calcium transport</keyword>
<reference evidence="20" key="2">
    <citation type="submission" date="2025-09" db="UniProtKB">
        <authorList>
            <consortium name="Ensembl"/>
        </authorList>
    </citation>
    <scope>IDENTIFICATION</scope>
</reference>
<dbReference type="AlphaFoldDB" id="A0A8C5MZZ7"/>
<evidence type="ECO:0000256" key="16">
    <source>
        <dbReference type="SAM" id="Coils"/>
    </source>
</evidence>
<evidence type="ECO:0000256" key="17">
    <source>
        <dbReference type="SAM" id="MobiDB-lite"/>
    </source>
</evidence>
<keyword evidence="12 18" id="KW-0472">Membrane</keyword>
<dbReference type="Ensembl" id="ENSLLET00000020336.1">
    <property type="protein sequence ID" value="ENSLLEP00000019563.1"/>
    <property type="gene ID" value="ENSLLEG00000012402.1"/>
</dbReference>
<dbReference type="InterPro" id="IPR005821">
    <property type="entry name" value="Ion_trans_dom"/>
</dbReference>
<keyword evidence="2" id="KW-0813">Transport</keyword>
<keyword evidence="7" id="KW-0677">Repeat</keyword>
<keyword evidence="9 18" id="KW-1133">Transmembrane helix</keyword>
<comment type="subcellular location">
    <subcellularLocation>
        <location evidence="1">Cell membrane</location>
        <topology evidence="1">Multi-pass membrane protein</topology>
    </subcellularLocation>
</comment>
<keyword evidence="10" id="KW-0040">ANK repeat</keyword>
<feature type="transmembrane region" description="Helical" evidence="18">
    <location>
        <begin position="571"/>
        <end position="587"/>
    </location>
</feature>
<keyword evidence="13" id="KW-1015">Disulfide bond</keyword>
<dbReference type="PRINTS" id="PR01097">
    <property type="entry name" value="TRNSRECEPTRP"/>
</dbReference>
<dbReference type="Gene3D" id="1.25.40.20">
    <property type="entry name" value="Ankyrin repeat-containing domain"/>
    <property type="match status" value="1"/>
</dbReference>
<dbReference type="Pfam" id="PF08344">
    <property type="entry name" value="TRP_2"/>
    <property type="match status" value="1"/>
</dbReference>
<feature type="domain" description="Transient receptor ion channel" evidence="19">
    <location>
        <begin position="176"/>
        <end position="238"/>
    </location>
</feature>
<dbReference type="SUPFAM" id="SSF48403">
    <property type="entry name" value="Ankyrin repeat"/>
    <property type="match status" value="1"/>
</dbReference>
<evidence type="ECO:0000256" key="11">
    <source>
        <dbReference type="ARBA" id="ARBA00023065"/>
    </source>
</evidence>
<keyword evidence="3" id="KW-1003">Cell membrane</keyword>
<name>A0A8C5MZZ7_9ANUR</name>
<dbReference type="GO" id="GO:0005886">
    <property type="term" value="C:plasma membrane"/>
    <property type="evidence" value="ECO:0007669"/>
    <property type="project" value="UniProtKB-SubCell"/>
</dbReference>
<feature type="transmembrane region" description="Helical" evidence="18">
    <location>
        <begin position="327"/>
        <end position="351"/>
    </location>
</feature>
<evidence type="ECO:0000256" key="6">
    <source>
        <dbReference type="ARBA" id="ARBA00022692"/>
    </source>
</evidence>
<evidence type="ECO:0000256" key="8">
    <source>
        <dbReference type="ARBA" id="ARBA00022837"/>
    </source>
</evidence>
<gene>
    <name evidence="20" type="primary">TRPC5</name>
</gene>
<reference evidence="20" key="1">
    <citation type="submission" date="2025-08" db="UniProtKB">
        <authorList>
            <consortium name="Ensembl"/>
        </authorList>
    </citation>
    <scope>IDENTIFICATION</scope>
</reference>
<evidence type="ECO:0000256" key="5">
    <source>
        <dbReference type="ARBA" id="ARBA00022673"/>
    </source>
</evidence>
<evidence type="ECO:0000256" key="2">
    <source>
        <dbReference type="ARBA" id="ARBA00022448"/>
    </source>
</evidence>
<evidence type="ECO:0000256" key="14">
    <source>
        <dbReference type="ARBA" id="ARBA00023303"/>
    </source>
</evidence>
<keyword evidence="21" id="KW-1185">Reference proteome</keyword>
<feature type="transmembrane region" description="Helical" evidence="18">
    <location>
        <begin position="402"/>
        <end position="419"/>
    </location>
</feature>
<evidence type="ECO:0000256" key="1">
    <source>
        <dbReference type="ARBA" id="ARBA00004651"/>
    </source>
</evidence>
<feature type="compositionally biased region" description="Polar residues" evidence="17">
    <location>
        <begin position="770"/>
        <end position="779"/>
    </location>
</feature>
<dbReference type="FunFam" id="1.25.40.20:FF:000023">
    <property type="entry name" value="short transient receptor potential channel 4 isoform X1"/>
    <property type="match status" value="1"/>
</dbReference>
<evidence type="ECO:0000256" key="9">
    <source>
        <dbReference type="ARBA" id="ARBA00022989"/>
    </source>
</evidence>
<comment type="catalytic activity">
    <reaction evidence="15">
        <text>Ca(2+)(in) = Ca(2+)(out)</text>
        <dbReference type="Rhea" id="RHEA:29671"/>
        <dbReference type="ChEBI" id="CHEBI:29108"/>
    </reaction>
</comment>
<organism evidence="20 21">
    <name type="scientific">Leptobrachium leishanense</name>
    <name type="common">Leishan spiny toad</name>
    <dbReference type="NCBI Taxonomy" id="445787"/>
    <lineage>
        <taxon>Eukaryota</taxon>
        <taxon>Metazoa</taxon>
        <taxon>Chordata</taxon>
        <taxon>Craniata</taxon>
        <taxon>Vertebrata</taxon>
        <taxon>Euteleostomi</taxon>
        <taxon>Amphibia</taxon>
        <taxon>Batrachia</taxon>
        <taxon>Anura</taxon>
        <taxon>Pelobatoidea</taxon>
        <taxon>Megophryidae</taxon>
        <taxon>Leptobrachium</taxon>
    </lineage>
</organism>
<feature type="compositionally biased region" description="Basic and acidic residues" evidence="17">
    <location>
        <begin position="780"/>
        <end position="791"/>
    </location>
</feature>
<dbReference type="PANTHER" id="PTHR10117">
    <property type="entry name" value="TRANSIENT RECEPTOR POTENTIAL CHANNEL"/>
    <property type="match status" value="1"/>
</dbReference>
<dbReference type="FunFam" id="1.10.287.70:FF:000266">
    <property type="entry name" value="Transient receptor potential cation channel subfamily c member 1"/>
    <property type="match status" value="1"/>
</dbReference>
<dbReference type="InterPro" id="IPR013555">
    <property type="entry name" value="TRP_dom"/>
</dbReference>
<accession>A0A8C5MZZ7</accession>
<dbReference type="PRINTS" id="PR01646">
    <property type="entry name" value="TRPCHANNEL5"/>
</dbReference>
<dbReference type="InterPro" id="IPR002110">
    <property type="entry name" value="Ankyrin_rpt"/>
</dbReference>
<dbReference type="NCBIfam" id="TIGR00870">
    <property type="entry name" value="trp"/>
    <property type="match status" value="1"/>
</dbReference>
<keyword evidence="5" id="KW-0107">Calcium channel</keyword>
<dbReference type="PANTHER" id="PTHR10117:SF76">
    <property type="entry name" value="SHORT TRANSIENT RECEPTOR POTENTIAL CHANNEL 5"/>
    <property type="match status" value="1"/>
</dbReference>
<dbReference type="InterPro" id="IPR036770">
    <property type="entry name" value="Ankyrin_rpt-contain_sf"/>
</dbReference>